<sequence length="54" mass="6471">MPVMLIDNSLYKREDCREILLSILERKSRRMGRHVEYGFLEISVGGGKFVWRWV</sequence>
<feature type="non-terminal residue" evidence="1">
    <location>
        <position position="54"/>
    </location>
</feature>
<protein>
    <submittedName>
        <fullName evidence="1">Uncharacterized protein</fullName>
    </submittedName>
</protein>
<dbReference type="GeneID" id="18832057"/>
<dbReference type="AlphaFoldDB" id="K5X919"/>
<reference evidence="2" key="1">
    <citation type="journal article" date="2012" name="Proc. Natl. Acad. Sci. U.S.A.">
        <title>Genome sequence of the button mushroom Agaricus bisporus reveals mechanisms governing adaptation to a humic-rich ecological niche.</title>
        <authorList>
            <person name="Morin E."/>
            <person name="Kohler A."/>
            <person name="Baker A.R."/>
            <person name="Foulongne-Oriol M."/>
            <person name="Lombard V."/>
            <person name="Nagy L.G."/>
            <person name="Ohm R.A."/>
            <person name="Patyshakuliyeva A."/>
            <person name="Brun A."/>
            <person name="Aerts A.L."/>
            <person name="Bailey A.M."/>
            <person name="Billette C."/>
            <person name="Coutinho P.M."/>
            <person name="Deakin G."/>
            <person name="Doddapaneni H."/>
            <person name="Floudas D."/>
            <person name="Grimwood J."/>
            <person name="Hilden K."/>
            <person name="Kuees U."/>
            <person name="LaButti K.M."/>
            <person name="Lapidus A."/>
            <person name="Lindquist E.A."/>
            <person name="Lucas S.M."/>
            <person name="Murat C."/>
            <person name="Riley R.W."/>
            <person name="Salamov A.A."/>
            <person name="Schmutz J."/>
            <person name="Subramanian V."/>
            <person name="Woesten H.A.B."/>
            <person name="Xu J."/>
            <person name="Eastwood D.C."/>
            <person name="Foster G.D."/>
            <person name="Sonnenberg A.S."/>
            <person name="Cullen D."/>
            <person name="de Vries R.P."/>
            <person name="Lundell T."/>
            <person name="Hibbett D.S."/>
            <person name="Henrissat B."/>
            <person name="Burton K.S."/>
            <person name="Kerrigan R.W."/>
            <person name="Challen M.P."/>
            <person name="Grigoriev I.V."/>
            <person name="Martin F."/>
        </authorList>
    </citation>
    <scope>NUCLEOTIDE SEQUENCE [LARGE SCALE GENOMIC DNA]</scope>
    <source>
        <strain evidence="2">JB137-S8 / ATCC MYA-4627 / FGSC 10392</strain>
    </source>
</reference>
<dbReference type="EMBL" id="JH971390">
    <property type="protein sequence ID" value="EKM79698.1"/>
    <property type="molecule type" value="Genomic_DNA"/>
</dbReference>
<gene>
    <name evidence="1" type="ORF">AGABI1DRAFT_85477</name>
</gene>
<dbReference type="Proteomes" id="UP000008493">
    <property type="component" value="Unassembled WGS sequence"/>
</dbReference>
<accession>K5X919</accession>
<dbReference type="KEGG" id="abp:AGABI1DRAFT85477"/>
<dbReference type="RefSeq" id="XP_007330297.1">
    <property type="nucleotide sequence ID" value="XM_007330235.1"/>
</dbReference>
<keyword evidence="2" id="KW-1185">Reference proteome</keyword>
<evidence type="ECO:0000313" key="2">
    <source>
        <dbReference type="Proteomes" id="UP000008493"/>
    </source>
</evidence>
<name>K5X919_AGABU</name>
<dbReference type="OMA" id="MGRHVEY"/>
<dbReference type="HOGENOM" id="CLU_3055806_0_0_1"/>
<organism evidence="1 2">
    <name type="scientific">Agaricus bisporus var. burnettii (strain JB137-S8 / ATCC MYA-4627 / FGSC 10392)</name>
    <name type="common">White button mushroom</name>
    <dbReference type="NCBI Taxonomy" id="597362"/>
    <lineage>
        <taxon>Eukaryota</taxon>
        <taxon>Fungi</taxon>
        <taxon>Dikarya</taxon>
        <taxon>Basidiomycota</taxon>
        <taxon>Agaricomycotina</taxon>
        <taxon>Agaricomycetes</taxon>
        <taxon>Agaricomycetidae</taxon>
        <taxon>Agaricales</taxon>
        <taxon>Agaricineae</taxon>
        <taxon>Agaricaceae</taxon>
        <taxon>Agaricus</taxon>
    </lineage>
</organism>
<proteinExistence type="predicted"/>
<evidence type="ECO:0000313" key="1">
    <source>
        <dbReference type="EMBL" id="EKM79698.1"/>
    </source>
</evidence>
<dbReference type="InParanoid" id="K5X919"/>